<evidence type="ECO:0000313" key="2">
    <source>
        <dbReference type="Proteomes" id="UP000422569"/>
    </source>
</evidence>
<dbReference type="AlphaFoldDB" id="A0A6B8MEC0"/>
<proteinExistence type="predicted"/>
<protein>
    <submittedName>
        <fullName evidence="1">Uncharacterized protein</fullName>
    </submittedName>
</protein>
<name>A0A6B8MEC0_9HYPH</name>
<dbReference type="Proteomes" id="UP000422569">
    <property type="component" value="Plasmid unnamed1"/>
</dbReference>
<dbReference type="RefSeq" id="WP_154420394.1">
    <property type="nucleotide sequence ID" value="NZ_CP044332.1"/>
</dbReference>
<keyword evidence="2" id="KW-1185">Reference proteome</keyword>
<dbReference type="GeneID" id="42570717"/>
<reference evidence="1 2" key="1">
    <citation type="submission" date="2019-09" db="EMBL/GenBank/DDBJ databases">
        <title>Isolation and complete genome sequencing of Methylocystis species.</title>
        <authorList>
            <person name="Rumah B.L."/>
            <person name="Stead C.E."/>
            <person name="Stevens B.C."/>
            <person name="Minton N.P."/>
            <person name="Grosse-Honebrink A."/>
            <person name="Zhang Y."/>
        </authorList>
    </citation>
    <scope>NUCLEOTIDE SEQUENCE [LARGE SCALE GENOMIC DNA]</scope>
    <source>
        <strain evidence="1 2">BRCS2</strain>
        <plasmid evidence="1 2">unnamed1</plasmid>
    </source>
</reference>
<geneLocation type="plasmid" evidence="1">
    <name>unnamed1</name>
</geneLocation>
<evidence type="ECO:0000313" key="1">
    <source>
        <dbReference type="EMBL" id="QGM99909.1"/>
    </source>
</evidence>
<gene>
    <name evidence="1" type="ORF">F7D14_20155</name>
</gene>
<keyword evidence="1" id="KW-0614">Plasmid</keyword>
<sequence length="69" mass="7725">MAGIHVTQVEQHPNGKLVYSVRVQSAEGRTEFPIEVQDVGTTAQNEEAVLRSMLRFAEELTESVRKRLG</sequence>
<accession>A0A6B8MEC0</accession>
<dbReference type="KEGG" id="mpar:F7D14_20155"/>
<organism evidence="1 2">
    <name type="scientific">Methylocystis parvus</name>
    <dbReference type="NCBI Taxonomy" id="134"/>
    <lineage>
        <taxon>Bacteria</taxon>
        <taxon>Pseudomonadati</taxon>
        <taxon>Pseudomonadota</taxon>
        <taxon>Alphaproteobacteria</taxon>
        <taxon>Hyphomicrobiales</taxon>
        <taxon>Methylocystaceae</taxon>
        <taxon>Methylocystis</taxon>
    </lineage>
</organism>
<dbReference type="EMBL" id="CP044332">
    <property type="protein sequence ID" value="QGM99909.1"/>
    <property type="molecule type" value="Genomic_DNA"/>
</dbReference>